<evidence type="ECO:0000313" key="3">
    <source>
        <dbReference type="Proteomes" id="UP001148838"/>
    </source>
</evidence>
<keyword evidence="3" id="KW-1185">Reference proteome</keyword>
<protein>
    <submittedName>
        <fullName evidence="2">Uncharacterized protein</fullName>
    </submittedName>
</protein>
<dbReference type="EMBL" id="JAJSOF020000009">
    <property type="protein sequence ID" value="KAJ4446888.1"/>
    <property type="molecule type" value="Genomic_DNA"/>
</dbReference>
<reference evidence="2 3" key="1">
    <citation type="journal article" date="2022" name="Allergy">
        <title>Genome assembly and annotation of Periplaneta americana reveal a comprehensive cockroach allergen profile.</title>
        <authorList>
            <person name="Wang L."/>
            <person name="Xiong Q."/>
            <person name="Saelim N."/>
            <person name="Wang L."/>
            <person name="Nong W."/>
            <person name="Wan A.T."/>
            <person name="Shi M."/>
            <person name="Liu X."/>
            <person name="Cao Q."/>
            <person name="Hui J.H.L."/>
            <person name="Sookrung N."/>
            <person name="Leung T.F."/>
            <person name="Tungtrongchitr A."/>
            <person name="Tsui S.K.W."/>
        </authorList>
    </citation>
    <scope>NUCLEOTIDE SEQUENCE [LARGE SCALE GENOMIC DNA]</scope>
    <source>
        <strain evidence="2">PWHHKU_190912</strain>
    </source>
</reference>
<name>A0ABQ8TKU6_PERAM</name>
<feature type="region of interest" description="Disordered" evidence="1">
    <location>
        <begin position="1"/>
        <end position="51"/>
    </location>
</feature>
<accession>A0ABQ8TKU6</accession>
<gene>
    <name evidence="2" type="ORF">ANN_13588</name>
</gene>
<comment type="caution">
    <text evidence="2">The sequence shown here is derived from an EMBL/GenBank/DDBJ whole genome shotgun (WGS) entry which is preliminary data.</text>
</comment>
<organism evidence="2 3">
    <name type="scientific">Periplaneta americana</name>
    <name type="common">American cockroach</name>
    <name type="synonym">Blatta americana</name>
    <dbReference type="NCBI Taxonomy" id="6978"/>
    <lineage>
        <taxon>Eukaryota</taxon>
        <taxon>Metazoa</taxon>
        <taxon>Ecdysozoa</taxon>
        <taxon>Arthropoda</taxon>
        <taxon>Hexapoda</taxon>
        <taxon>Insecta</taxon>
        <taxon>Pterygota</taxon>
        <taxon>Neoptera</taxon>
        <taxon>Polyneoptera</taxon>
        <taxon>Dictyoptera</taxon>
        <taxon>Blattodea</taxon>
        <taxon>Blattoidea</taxon>
        <taxon>Blattidae</taxon>
        <taxon>Blattinae</taxon>
        <taxon>Periplaneta</taxon>
    </lineage>
</organism>
<dbReference type="Proteomes" id="UP001148838">
    <property type="component" value="Unassembled WGS sequence"/>
</dbReference>
<sequence length="207" mass="23851">MMSEWRAKTKNGRRSERSRSASHSDLLNSFHLGSQKPLQSGEMSPGSSTESYPAFARIGLRENPGKNLNQVTCLDRDSNPGYLVSRPDALTNVYNDIVQQIHKVDRINKVDRIDKIDRIVEADLIEKVDRIDKVDRVDKIHKVDRIDKIDRIDKVDRIDKIDRIVEADLIENVDRIDKVDRVDKVGRIDKINPMDKIDPMDKIAQIR</sequence>
<feature type="compositionally biased region" description="Polar residues" evidence="1">
    <location>
        <begin position="36"/>
        <end position="51"/>
    </location>
</feature>
<proteinExistence type="predicted"/>
<evidence type="ECO:0000313" key="2">
    <source>
        <dbReference type="EMBL" id="KAJ4446888.1"/>
    </source>
</evidence>
<evidence type="ECO:0000256" key="1">
    <source>
        <dbReference type="SAM" id="MobiDB-lite"/>
    </source>
</evidence>